<name>A0A1Y1UND9_9TREE</name>
<dbReference type="OrthoDB" id="412788at2759"/>
<keyword evidence="3" id="KW-1185">Reference proteome</keyword>
<dbReference type="PANTHER" id="PTHR34598">
    <property type="entry name" value="BLL6449 PROTEIN"/>
    <property type="match status" value="1"/>
</dbReference>
<dbReference type="InParanoid" id="A0A1Y1UND9"/>
<accession>A0A1Y1UND9</accession>
<protein>
    <recommendedName>
        <fullName evidence="4">Methyltransferase</fullName>
    </recommendedName>
</protein>
<dbReference type="EMBL" id="NBSH01000003">
    <property type="protein sequence ID" value="ORX38976.1"/>
    <property type="molecule type" value="Genomic_DNA"/>
</dbReference>
<dbReference type="GeneID" id="33556793"/>
<evidence type="ECO:0008006" key="4">
    <source>
        <dbReference type="Google" id="ProtNLM"/>
    </source>
</evidence>
<dbReference type="Proteomes" id="UP000193218">
    <property type="component" value="Unassembled WGS sequence"/>
</dbReference>
<dbReference type="AlphaFoldDB" id="A0A1Y1UND9"/>
<reference evidence="2 3" key="1">
    <citation type="submission" date="2017-03" db="EMBL/GenBank/DDBJ databases">
        <title>Widespread Adenine N6-methylation of Active Genes in Fungi.</title>
        <authorList>
            <consortium name="DOE Joint Genome Institute"/>
            <person name="Mondo S.J."/>
            <person name="Dannebaum R.O."/>
            <person name="Kuo R.C."/>
            <person name="Louie K.B."/>
            <person name="Bewick A.J."/>
            <person name="Labutti K."/>
            <person name="Haridas S."/>
            <person name="Kuo A."/>
            <person name="Salamov A."/>
            <person name="Ahrendt S.R."/>
            <person name="Lau R."/>
            <person name="Bowen B.P."/>
            <person name="Lipzen A."/>
            <person name="Sullivan W."/>
            <person name="Andreopoulos W.B."/>
            <person name="Clum A."/>
            <person name="Lindquist E."/>
            <person name="Daum C."/>
            <person name="Northen T.R."/>
            <person name="Ramamoorthy G."/>
            <person name="Schmitz R.J."/>
            <person name="Gryganskyi A."/>
            <person name="Culley D."/>
            <person name="Magnuson J."/>
            <person name="James T.Y."/>
            <person name="O'Malley M.A."/>
            <person name="Stajich J.E."/>
            <person name="Spatafora J.W."/>
            <person name="Visel A."/>
            <person name="Grigoriev I.V."/>
        </authorList>
    </citation>
    <scope>NUCLEOTIDE SEQUENCE [LARGE SCALE GENOMIC DNA]</scope>
    <source>
        <strain evidence="2 3">NRRL Y-17943</strain>
    </source>
</reference>
<evidence type="ECO:0000313" key="3">
    <source>
        <dbReference type="Proteomes" id="UP000193218"/>
    </source>
</evidence>
<dbReference type="InterPro" id="IPR044053">
    <property type="entry name" value="AsaB-like"/>
</dbReference>
<proteinExistence type="inferred from homology"/>
<dbReference type="GO" id="GO:0016491">
    <property type="term" value="F:oxidoreductase activity"/>
    <property type="evidence" value="ECO:0007669"/>
    <property type="project" value="InterPro"/>
</dbReference>
<comment type="similarity">
    <text evidence="1">Belongs to the asaB hydroxylase/desaturase family.</text>
</comment>
<sequence length="298" mass="33236">MPSISSPSQLTAVIGFNLPDERLDHDPSVYLTYLEGREKPVEHIRVPVLDLRPELEAEQQVHPQQQLYERGYAVTKHQSPFVERVASPEGIEGYLAESAELLRSYIGCTRVIAWNSVIRRNAEGVKLKPIEKQKGPEKGFKPTDPSRIQPIAGVAHVDQDATWGKELVGKAAGRPADSFQRGMIVNLWRPLNGPVTNAPLAMADGRTFTFKDISRHASQYGIGIDIHHSPSQHWSYIRHQMPDEIILLKCYDTAQGSDGSVLYCGHVAVKVDNDADGIAPELVRPRESIEVRLVALWE</sequence>
<dbReference type="STRING" id="4999.A0A1Y1UND9"/>
<organism evidence="2 3">
    <name type="scientific">Kockovaella imperatae</name>
    <dbReference type="NCBI Taxonomy" id="4999"/>
    <lineage>
        <taxon>Eukaryota</taxon>
        <taxon>Fungi</taxon>
        <taxon>Dikarya</taxon>
        <taxon>Basidiomycota</taxon>
        <taxon>Agaricomycotina</taxon>
        <taxon>Tremellomycetes</taxon>
        <taxon>Tremellales</taxon>
        <taxon>Cuniculitremaceae</taxon>
        <taxon>Kockovaella</taxon>
    </lineage>
</organism>
<evidence type="ECO:0000313" key="2">
    <source>
        <dbReference type="EMBL" id="ORX38976.1"/>
    </source>
</evidence>
<gene>
    <name evidence="2" type="ORF">BD324DRAFT_618077</name>
</gene>
<dbReference type="NCBIfam" id="NF041278">
    <property type="entry name" value="CmcJ_NvfI_EfuI"/>
    <property type="match status" value="1"/>
</dbReference>
<dbReference type="RefSeq" id="XP_021872839.1">
    <property type="nucleotide sequence ID" value="XM_022014985.1"/>
</dbReference>
<evidence type="ECO:0000256" key="1">
    <source>
        <dbReference type="ARBA" id="ARBA00023604"/>
    </source>
</evidence>
<dbReference type="PANTHER" id="PTHR34598:SF3">
    <property type="entry name" value="OXIDOREDUCTASE AN1597"/>
    <property type="match status" value="1"/>
</dbReference>
<comment type="caution">
    <text evidence="2">The sequence shown here is derived from an EMBL/GenBank/DDBJ whole genome shotgun (WGS) entry which is preliminary data.</text>
</comment>